<dbReference type="Proteomes" id="UP000643672">
    <property type="component" value="Unassembled WGS sequence"/>
</dbReference>
<comment type="caution">
    <text evidence="1">The sequence shown here is derived from an EMBL/GenBank/DDBJ whole genome shotgun (WGS) entry which is preliminary data.</text>
</comment>
<evidence type="ECO:0000313" key="1">
    <source>
        <dbReference type="EMBL" id="CAB5506456.1"/>
    </source>
</evidence>
<reference evidence="1 2" key="1">
    <citation type="submission" date="2020-05" db="EMBL/GenBank/DDBJ databases">
        <authorList>
            <person name="Petersen J."/>
            <person name="Sayavedra L."/>
        </authorList>
    </citation>
    <scope>NUCLEOTIDE SEQUENCE [LARGE SCALE GENOMIC DNA]</scope>
    <source>
        <strain evidence="1">B thermophilus SOXS</strain>
    </source>
</reference>
<dbReference type="AlphaFoldDB" id="A0A8H8XDC9"/>
<sequence>MALCRVLKMKPAHHNLKNQQLKPVAMLGIENSDIASTS</sequence>
<gene>
    <name evidence="1" type="ORF">THERMOS_2329</name>
</gene>
<protein>
    <submittedName>
        <fullName evidence="1">Uncharacterized protein</fullName>
    </submittedName>
</protein>
<keyword evidence="2" id="KW-1185">Reference proteome</keyword>
<evidence type="ECO:0000313" key="2">
    <source>
        <dbReference type="Proteomes" id="UP000643672"/>
    </source>
</evidence>
<name>A0A8H8XDC9_9GAMM</name>
<accession>A0A8H8XDC9</accession>
<proteinExistence type="predicted"/>
<dbReference type="EMBL" id="CAESAQ020000099">
    <property type="protein sequence ID" value="CAB5506456.1"/>
    <property type="molecule type" value="Genomic_DNA"/>
</dbReference>
<organism evidence="1 2">
    <name type="scientific">Bathymodiolus thermophilus thioautotrophic gill symbiont</name>
    <dbReference type="NCBI Taxonomy" id="2360"/>
    <lineage>
        <taxon>Bacteria</taxon>
        <taxon>Pseudomonadati</taxon>
        <taxon>Pseudomonadota</taxon>
        <taxon>Gammaproteobacteria</taxon>
        <taxon>sulfur-oxidizing symbionts</taxon>
    </lineage>
</organism>